<gene>
    <name evidence="4" type="primary">radA</name>
    <name evidence="4" type="ORF">HGIILDEE_00011</name>
</gene>
<sequence length="465" mass="52505">MYEVENALKSLDSYSVLLKGAPGTGKTTYAITLLEHLCQGDAKGVYISTRIDPSVLYKQFPGLESRIPSKNIIDATQSEFSESEFQVIYEDDTSFLRAVYSLVAEEDVTILLIDSWDAVSFQIGKENKKSIEKLENSMLDIARKTKTRLLLISEYSGEKKMDYLVDSIIRLEKDKVDDRTIRKMYVDKLRGFVVPHTSYPFTLEAGKFTHFDATTRLGMGKYRVIKRNKGNEEKSNSYYSTGIEDLDLIIGGYPKGSFVLLEIADDSISQSYRPVLFHTISNFMLNGGGVIYMPEEGSYSSSVKRLLLEYLDAKVLDKYLRMPTISEAESEDTCLFKIGSGGDDGSLDTYLTKHLEVYKELKKPVLHVIGLSRLDIYSEEDIRGMLSELVSWVRTTNDVFIGVLKPSAKLKSEIREMADVHLRFLPISGTINVYGVKPYTLLYNISPSSPTTKGEQHQLKLTPFL</sequence>
<name>A0A7G9Z8Y8_9EURY</name>
<dbReference type="AlphaFoldDB" id="A0A7G9Z8Y8"/>
<dbReference type="EMBL" id="MT631666">
    <property type="protein sequence ID" value="QNO56722.1"/>
    <property type="molecule type" value="Genomic_DNA"/>
</dbReference>
<keyword evidence="1" id="KW-0547">Nucleotide-binding</keyword>
<evidence type="ECO:0000313" key="4">
    <source>
        <dbReference type="EMBL" id="QNO56722.1"/>
    </source>
</evidence>
<dbReference type="InterPro" id="IPR009788">
    <property type="entry name" value="GvpD_P-loop"/>
</dbReference>
<proteinExistence type="predicted"/>
<dbReference type="PANTHER" id="PTHR43637:SF2">
    <property type="entry name" value="PROTEIN GVPD 1"/>
    <property type="match status" value="1"/>
</dbReference>
<dbReference type="InterPro" id="IPR027417">
    <property type="entry name" value="P-loop_NTPase"/>
</dbReference>
<dbReference type="Gene3D" id="3.40.50.300">
    <property type="entry name" value="P-loop containing nucleotide triphosphate hydrolases"/>
    <property type="match status" value="2"/>
</dbReference>
<keyword evidence="2" id="KW-0067">ATP-binding</keyword>
<protein>
    <submittedName>
        <fullName evidence="4">DNA repair protein RadA</fullName>
    </submittedName>
</protein>
<dbReference type="SUPFAM" id="SSF52540">
    <property type="entry name" value="P-loop containing nucleoside triphosphate hydrolases"/>
    <property type="match status" value="1"/>
</dbReference>
<dbReference type="Pfam" id="PF07088">
    <property type="entry name" value="GvpD_P-loop"/>
    <property type="match status" value="1"/>
</dbReference>
<dbReference type="PANTHER" id="PTHR43637">
    <property type="entry name" value="UPF0273 PROTEIN TM_0370"/>
    <property type="match status" value="1"/>
</dbReference>
<evidence type="ECO:0000256" key="1">
    <source>
        <dbReference type="ARBA" id="ARBA00022741"/>
    </source>
</evidence>
<dbReference type="GO" id="GO:0005524">
    <property type="term" value="F:ATP binding"/>
    <property type="evidence" value="ECO:0007669"/>
    <property type="project" value="UniProtKB-KW"/>
</dbReference>
<evidence type="ECO:0000259" key="3">
    <source>
        <dbReference type="Pfam" id="PF07088"/>
    </source>
</evidence>
<organism evidence="4">
    <name type="scientific">Candidatus Methanophaga sp. ANME-1 ERB7</name>
    <dbReference type="NCBI Taxonomy" id="2759913"/>
    <lineage>
        <taxon>Archaea</taxon>
        <taxon>Methanobacteriati</taxon>
        <taxon>Methanobacteriota</taxon>
        <taxon>Stenosarchaea group</taxon>
        <taxon>Methanomicrobia</taxon>
        <taxon>Candidatus Methanophagales</taxon>
        <taxon>Candidatus Methanophagaceae</taxon>
        <taxon>Candidatus Methanophaga</taxon>
    </lineage>
</organism>
<evidence type="ECO:0000256" key="2">
    <source>
        <dbReference type="ARBA" id="ARBA00022840"/>
    </source>
</evidence>
<reference evidence="4" key="1">
    <citation type="submission" date="2020-06" db="EMBL/GenBank/DDBJ databases">
        <title>Unique genomic features of the anaerobic methanotrophic archaea.</title>
        <authorList>
            <person name="Chadwick G.L."/>
            <person name="Skennerton C.T."/>
            <person name="Laso-Perez R."/>
            <person name="Leu A.O."/>
            <person name="Speth D.R."/>
            <person name="Yu H."/>
            <person name="Morgan-Lang C."/>
            <person name="Hatzenpichler R."/>
            <person name="Goudeau D."/>
            <person name="Malmstrom R."/>
            <person name="Brazelton W.J."/>
            <person name="Woyke T."/>
            <person name="Hallam S.J."/>
            <person name="Tyson G.W."/>
            <person name="Wegener G."/>
            <person name="Boetius A."/>
            <person name="Orphan V."/>
        </authorList>
    </citation>
    <scope>NUCLEOTIDE SEQUENCE</scope>
</reference>
<accession>A0A7G9Z8Y8</accession>
<feature type="domain" description="GvpD P-loop" evidence="3">
    <location>
        <begin position="15"/>
        <end position="184"/>
    </location>
</feature>